<dbReference type="Proteomes" id="UP001049176">
    <property type="component" value="Chromosome 10"/>
</dbReference>
<sequence length="594" mass="65845">MNKKRERQLPPWASTAHAVRNTFLENFRETEKNGDERGSSCAIAVVIERKDTHHGLSPTTITTPRLPYHMASERDPLLGPTDVVSGEDEELTGESFDNVPKSKRQLGLYSAVFLIFNRIIGTGIYATPSVILRASGSVGVALIMWIVGATIAAAGTAVFIELGTGLPRSGGEKNYLEFMYRRPKFLITCIYTIYAVVTGTAAANSIVFGEYTLHALAIEPTSFNARFIAWLSLTSVVLVHGTWLQFGLRLQNALGLVKLLILSSIALCGLLSLAGVPRLAVKDEYEPPDNFKWDKFWEGSRTDANSFVSGLYNVTWSFNGYSTANYALSEVRDPVKTIKRAAPIAMITVTAIYLFINIGYFAVVSKGDILGSKRIVAALFFRNLFGEAAERTLSAFVAFSTMGNLLASQFGASRVIQELGREGLLPWSSFFASSKPFNAPLAGLFTQYLLSCAFMVLPPASDAYLFMISLSSYSVAVVNLFVSLGLLLLYTPAYRSWEWKPPFRAHTVVVVSFFISNVFLVAVPLIPPASNARTYDRLPYWSHVVTSLGLSIIGIIYWYLKTVWVPRRRGYELHREWVLQDDGVSRFVFRKTVI</sequence>
<feature type="transmembrane region" description="Helical" evidence="5">
    <location>
        <begin position="437"/>
        <end position="457"/>
    </location>
</feature>
<keyword evidence="3 5" id="KW-1133">Transmembrane helix</keyword>
<feature type="transmembrane region" description="Helical" evidence="5">
    <location>
        <begin position="463"/>
        <end position="491"/>
    </location>
</feature>
<dbReference type="EMBL" id="CM032190">
    <property type="protein sequence ID" value="KAG7086841.1"/>
    <property type="molecule type" value="Genomic_DNA"/>
</dbReference>
<evidence type="ECO:0000256" key="2">
    <source>
        <dbReference type="ARBA" id="ARBA00022692"/>
    </source>
</evidence>
<accession>A0A9P7RPE4</accession>
<dbReference type="InterPro" id="IPR002293">
    <property type="entry name" value="AA/rel_permease1"/>
</dbReference>
<dbReference type="GO" id="GO:0015179">
    <property type="term" value="F:L-amino acid transmembrane transporter activity"/>
    <property type="evidence" value="ECO:0007669"/>
    <property type="project" value="TreeGrafter"/>
</dbReference>
<feature type="transmembrane region" description="Helical" evidence="5">
    <location>
        <begin position="256"/>
        <end position="276"/>
    </location>
</feature>
<dbReference type="GeneID" id="66071838"/>
<feature type="transmembrane region" description="Helical" evidence="5">
    <location>
        <begin position="341"/>
        <end position="364"/>
    </location>
</feature>
<evidence type="ECO:0000256" key="3">
    <source>
        <dbReference type="ARBA" id="ARBA00022989"/>
    </source>
</evidence>
<comment type="subcellular location">
    <subcellularLocation>
        <location evidence="1">Membrane</location>
        <topology evidence="1">Multi-pass membrane protein</topology>
    </subcellularLocation>
</comment>
<dbReference type="RefSeq" id="XP_043003312.1">
    <property type="nucleotide sequence ID" value="XM_043159707.1"/>
</dbReference>
<protein>
    <submittedName>
        <fullName evidence="6">Uncharacterized protein</fullName>
    </submittedName>
</protein>
<feature type="transmembrane region" description="Helical" evidence="5">
    <location>
        <begin position="227"/>
        <end position="244"/>
    </location>
</feature>
<name>A0A9P7RPE4_9AGAR</name>
<feature type="transmembrane region" description="Helical" evidence="5">
    <location>
        <begin position="538"/>
        <end position="560"/>
    </location>
</feature>
<dbReference type="KEGG" id="more:E1B28_002762"/>
<dbReference type="AlphaFoldDB" id="A0A9P7RPE4"/>
<feature type="transmembrane region" description="Helical" evidence="5">
    <location>
        <begin position="138"/>
        <end position="164"/>
    </location>
</feature>
<dbReference type="PANTHER" id="PTHR11785:SF498">
    <property type="entry name" value="HIGH-AFFINITY METHIONINE PERMEASE"/>
    <property type="match status" value="1"/>
</dbReference>
<dbReference type="GO" id="GO:0016020">
    <property type="term" value="C:membrane"/>
    <property type="evidence" value="ECO:0007669"/>
    <property type="project" value="UniProtKB-SubCell"/>
</dbReference>
<feature type="transmembrane region" description="Helical" evidence="5">
    <location>
        <begin position="106"/>
        <end position="126"/>
    </location>
</feature>
<evidence type="ECO:0000256" key="1">
    <source>
        <dbReference type="ARBA" id="ARBA00004141"/>
    </source>
</evidence>
<feature type="transmembrane region" description="Helical" evidence="5">
    <location>
        <begin position="503"/>
        <end position="526"/>
    </location>
</feature>
<dbReference type="Gene3D" id="1.20.1740.10">
    <property type="entry name" value="Amino acid/polyamine transporter I"/>
    <property type="match status" value="1"/>
</dbReference>
<dbReference type="InterPro" id="IPR050598">
    <property type="entry name" value="AminoAcid_Transporter"/>
</dbReference>
<organism evidence="6 7">
    <name type="scientific">Marasmius oreades</name>
    <name type="common">fairy-ring Marasmius</name>
    <dbReference type="NCBI Taxonomy" id="181124"/>
    <lineage>
        <taxon>Eukaryota</taxon>
        <taxon>Fungi</taxon>
        <taxon>Dikarya</taxon>
        <taxon>Basidiomycota</taxon>
        <taxon>Agaricomycotina</taxon>
        <taxon>Agaricomycetes</taxon>
        <taxon>Agaricomycetidae</taxon>
        <taxon>Agaricales</taxon>
        <taxon>Marasmiineae</taxon>
        <taxon>Marasmiaceae</taxon>
        <taxon>Marasmius</taxon>
    </lineage>
</organism>
<evidence type="ECO:0000313" key="6">
    <source>
        <dbReference type="EMBL" id="KAG7086841.1"/>
    </source>
</evidence>
<evidence type="ECO:0000256" key="4">
    <source>
        <dbReference type="ARBA" id="ARBA00023136"/>
    </source>
</evidence>
<dbReference type="PANTHER" id="PTHR11785">
    <property type="entry name" value="AMINO ACID TRANSPORTER"/>
    <property type="match status" value="1"/>
</dbReference>
<dbReference type="PIRSF" id="PIRSF006060">
    <property type="entry name" value="AA_transporter"/>
    <property type="match status" value="1"/>
</dbReference>
<keyword evidence="2 5" id="KW-0812">Transmembrane</keyword>
<reference evidence="6" key="1">
    <citation type="journal article" date="2021" name="Genome Biol. Evol.">
        <title>The assembled and annotated genome of the fairy-ring fungus Marasmius oreades.</title>
        <authorList>
            <person name="Hiltunen M."/>
            <person name="Ament-Velasquez S.L."/>
            <person name="Johannesson H."/>
        </authorList>
    </citation>
    <scope>NUCLEOTIDE SEQUENCE</scope>
    <source>
        <strain evidence="6">03SP1</strain>
    </source>
</reference>
<dbReference type="OrthoDB" id="5982228at2759"/>
<keyword evidence="7" id="KW-1185">Reference proteome</keyword>
<keyword evidence="4 5" id="KW-0472">Membrane</keyword>
<feature type="transmembrane region" description="Helical" evidence="5">
    <location>
        <begin position="185"/>
        <end position="207"/>
    </location>
</feature>
<proteinExistence type="predicted"/>
<dbReference type="Pfam" id="PF13520">
    <property type="entry name" value="AA_permease_2"/>
    <property type="match status" value="1"/>
</dbReference>
<evidence type="ECO:0000313" key="7">
    <source>
        <dbReference type="Proteomes" id="UP001049176"/>
    </source>
</evidence>
<comment type="caution">
    <text evidence="6">The sequence shown here is derived from an EMBL/GenBank/DDBJ whole genome shotgun (WGS) entry which is preliminary data.</text>
</comment>
<gene>
    <name evidence="6" type="ORF">E1B28_002762</name>
</gene>
<evidence type="ECO:0000256" key="5">
    <source>
        <dbReference type="SAM" id="Phobius"/>
    </source>
</evidence>